<dbReference type="FunFam" id="1.10.3730.10:FF:000001">
    <property type="entry name" value="Pyrroline-5-carboxylate reductase"/>
    <property type="match status" value="1"/>
</dbReference>
<dbReference type="EMBL" id="KF647644">
    <property type="protein sequence ID" value="AHB50506.1"/>
    <property type="molecule type" value="mRNA"/>
</dbReference>
<organism evidence="17">
    <name type="scientific">Mayetiola destructor</name>
    <name type="common">Hessian fly</name>
    <dbReference type="NCBI Taxonomy" id="39758"/>
    <lineage>
        <taxon>Eukaryota</taxon>
        <taxon>Metazoa</taxon>
        <taxon>Ecdysozoa</taxon>
        <taxon>Arthropoda</taxon>
        <taxon>Hexapoda</taxon>
        <taxon>Insecta</taxon>
        <taxon>Pterygota</taxon>
        <taxon>Neoptera</taxon>
        <taxon>Endopterygota</taxon>
        <taxon>Diptera</taxon>
        <taxon>Nematocera</taxon>
        <taxon>Sciaroidea</taxon>
        <taxon>Cecidomyiidae</taxon>
        <taxon>Mayetiola</taxon>
    </lineage>
</organism>
<evidence type="ECO:0000256" key="4">
    <source>
        <dbReference type="ARBA" id="ARBA00012855"/>
    </source>
</evidence>
<keyword evidence="10 14" id="KW-0560">Oxidoreductase</keyword>
<gene>
    <name evidence="17" type="primary">p5cr</name>
</gene>
<dbReference type="SUPFAM" id="SSF51735">
    <property type="entry name" value="NAD(P)-binding Rossmann-fold domains"/>
    <property type="match status" value="1"/>
</dbReference>
<evidence type="ECO:0000256" key="11">
    <source>
        <dbReference type="ARBA" id="ARBA00050547"/>
    </source>
</evidence>
<evidence type="ECO:0000256" key="2">
    <source>
        <dbReference type="ARBA" id="ARBA00005205"/>
    </source>
</evidence>
<feature type="domain" description="Pyrroline-5-carboxylate reductase dimerisation" evidence="16">
    <location>
        <begin position="171"/>
        <end position="275"/>
    </location>
</feature>
<keyword evidence="6" id="KW-0963">Cytoplasm</keyword>
<dbReference type="Pfam" id="PF14748">
    <property type="entry name" value="P5CR_dimer"/>
    <property type="match status" value="1"/>
</dbReference>
<dbReference type="InterPro" id="IPR053790">
    <property type="entry name" value="P5CR-like_CS"/>
</dbReference>
<sequence length="280" mass="29964">MAKLEEKIGFLGGGNMAFAIGYGLINRGIVKSAQLSVSGPHLENLERWRILGANVTDDNGIVVSKCDIIFICVKPHLLQLCASQVESTVEPGVRDKDRVFISVLAGIELDQLELAFSFMNNLKIIRSMPNTPMQVGEGVTVYSPGRLVTAHDLEKVHLMFNSLGIAQQIPEKMINAVAGLSGCGPAYIFTVIEALADGAVKQGVPREMALQFASQTVFGAAKTVLQTGKHPAVLRDEVCSPGGSTICGVHELEKGGVRNALINAVEKATQRNNELGNSKK</sequence>
<evidence type="ECO:0000256" key="9">
    <source>
        <dbReference type="ARBA" id="ARBA00022857"/>
    </source>
</evidence>
<evidence type="ECO:0000256" key="10">
    <source>
        <dbReference type="ARBA" id="ARBA00023002"/>
    </source>
</evidence>
<evidence type="ECO:0000256" key="3">
    <source>
        <dbReference type="ARBA" id="ARBA00005525"/>
    </source>
</evidence>
<dbReference type="HAMAP" id="MF_01925">
    <property type="entry name" value="P5C_reductase"/>
    <property type="match status" value="1"/>
</dbReference>
<dbReference type="FunFam" id="3.40.50.720:FF:000190">
    <property type="entry name" value="Pyrroline-5-carboxylate reductase"/>
    <property type="match status" value="1"/>
</dbReference>
<dbReference type="PIRSF" id="PIRSF000193">
    <property type="entry name" value="Pyrrol-5-carb_rd"/>
    <property type="match status" value="1"/>
</dbReference>
<dbReference type="GO" id="GO:0055129">
    <property type="term" value="P:L-proline biosynthetic process"/>
    <property type="evidence" value="ECO:0007669"/>
    <property type="project" value="UniProtKB-UniPathway"/>
</dbReference>
<comment type="catalytic activity">
    <reaction evidence="12 14">
        <text>L-proline + NADP(+) = (S)-1-pyrroline-5-carboxylate + NADPH + 2 H(+)</text>
        <dbReference type="Rhea" id="RHEA:14109"/>
        <dbReference type="ChEBI" id="CHEBI:15378"/>
        <dbReference type="ChEBI" id="CHEBI:17388"/>
        <dbReference type="ChEBI" id="CHEBI:57783"/>
        <dbReference type="ChEBI" id="CHEBI:58349"/>
        <dbReference type="ChEBI" id="CHEBI:60039"/>
        <dbReference type="EC" id="1.5.1.2"/>
    </reaction>
</comment>
<dbReference type="InterPro" id="IPR028939">
    <property type="entry name" value="P5C_Rdtase_cat_N"/>
</dbReference>
<dbReference type="Pfam" id="PF03807">
    <property type="entry name" value="F420_oxidored"/>
    <property type="match status" value="1"/>
</dbReference>
<evidence type="ECO:0000256" key="12">
    <source>
        <dbReference type="ARBA" id="ARBA00052690"/>
    </source>
</evidence>
<feature type="domain" description="Pyrroline-5-carboxylate reductase catalytic N-terminal" evidence="15">
    <location>
        <begin position="7"/>
        <end position="106"/>
    </location>
</feature>
<proteinExistence type="evidence at transcript level"/>
<comment type="subcellular location">
    <subcellularLocation>
        <location evidence="1">Cytoplasm</location>
    </subcellularLocation>
</comment>
<feature type="binding site" evidence="13">
    <location>
        <position position="59"/>
    </location>
    <ligand>
        <name>NADPH</name>
        <dbReference type="ChEBI" id="CHEBI:57783"/>
    </ligand>
</feature>
<evidence type="ECO:0000313" key="17">
    <source>
        <dbReference type="EMBL" id="AHB50506.1"/>
    </source>
</evidence>
<dbReference type="SUPFAM" id="SSF48179">
    <property type="entry name" value="6-phosphogluconate dehydrogenase C-terminal domain-like"/>
    <property type="match status" value="1"/>
</dbReference>
<feature type="binding site" evidence="13">
    <location>
        <begin position="11"/>
        <end position="16"/>
    </location>
    <ligand>
        <name>NADP(+)</name>
        <dbReference type="ChEBI" id="CHEBI:58349"/>
    </ligand>
</feature>
<evidence type="ECO:0000256" key="8">
    <source>
        <dbReference type="ARBA" id="ARBA00022650"/>
    </source>
</evidence>
<evidence type="ECO:0000256" key="6">
    <source>
        <dbReference type="ARBA" id="ARBA00022490"/>
    </source>
</evidence>
<dbReference type="InterPro" id="IPR000304">
    <property type="entry name" value="Pyrroline-COOH_reductase"/>
</dbReference>
<dbReference type="AlphaFoldDB" id="V5SJ26"/>
<dbReference type="InterPro" id="IPR029036">
    <property type="entry name" value="P5CR_dimer"/>
</dbReference>
<evidence type="ECO:0000256" key="7">
    <source>
        <dbReference type="ARBA" id="ARBA00022605"/>
    </source>
</evidence>
<protein>
    <recommendedName>
        <fullName evidence="5 14">Pyrroline-5-carboxylate reductase</fullName>
        <ecNumber evidence="4 14">1.5.1.2</ecNumber>
    </recommendedName>
</protein>
<keyword evidence="9 13" id="KW-0521">NADP</keyword>
<dbReference type="PROSITE" id="PS00521">
    <property type="entry name" value="P5CR"/>
    <property type="match status" value="1"/>
</dbReference>
<dbReference type="Gene3D" id="3.40.50.720">
    <property type="entry name" value="NAD(P)-binding Rossmann-like Domain"/>
    <property type="match status" value="1"/>
</dbReference>
<accession>V5SJ26</accession>
<comment type="similarity">
    <text evidence="3 14">Belongs to the pyrroline-5-carboxylate reductase family.</text>
</comment>
<evidence type="ECO:0000259" key="15">
    <source>
        <dbReference type="Pfam" id="PF03807"/>
    </source>
</evidence>
<name>V5SJ26_MAYDE</name>
<dbReference type="GO" id="GO:0004735">
    <property type="term" value="F:pyrroline-5-carboxylate reductase activity"/>
    <property type="evidence" value="ECO:0007669"/>
    <property type="project" value="UniProtKB-EC"/>
</dbReference>
<reference evidence="17" key="1">
    <citation type="submission" date="2013-09" db="EMBL/GenBank/DDBJ databases">
        <title>Annotation and transcript abundance of metabolic pathway and amino acid biosynthesis genes in the gall midge Mayetiola destructor (Diptera: Cecidomyiidae).</title>
        <authorList>
            <person name="Shreve J.T."/>
            <person name="Shukle R.H."/>
            <person name="Subramanyam S."/>
            <person name="Johnson A.J."/>
            <person name="Schemerhorn B.J."/>
            <person name="Williams C.E."/>
        </authorList>
    </citation>
    <scope>NUCLEOTIDE SEQUENCE</scope>
</reference>
<dbReference type="PANTHER" id="PTHR11645:SF69">
    <property type="entry name" value="PYRROLINE-5-CARBOXYLATE REDUCTASE"/>
    <property type="match status" value="1"/>
</dbReference>
<dbReference type="NCBIfam" id="TIGR00112">
    <property type="entry name" value="proC"/>
    <property type="match status" value="1"/>
</dbReference>
<dbReference type="EC" id="1.5.1.2" evidence="4 14"/>
<comment type="pathway">
    <text evidence="2 14">Amino-acid biosynthesis; L-proline biosynthesis; L-proline from L-glutamate 5-semialdehyde: step 1/1.</text>
</comment>
<dbReference type="UniPathway" id="UPA00098">
    <property type="reaction ID" value="UER00361"/>
</dbReference>
<evidence type="ECO:0000256" key="14">
    <source>
        <dbReference type="RuleBase" id="RU003903"/>
    </source>
</evidence>
<comment type="catalytic activity">
    <reaction evidence="11">
        <text>L-proline + NAD(+) = (S)-1-pyrroline-5-carboxylate + NADH + 2 H(+)</text>
        <dbReference type="Rhea" id="RHEA:14105"/>
        <dbReference type="ChEBI" id="CHEBI:15378"/>
        <dbReference type="ChEBI" id="CHEBI:17388"/>
        <dbReference type="ChEBI" id="CHEBI:57540"/>
        <dbReference type="ChEBI" id="CHEBI:57945"/>
        <dbReference type="ChEBI" id="CHEBI:60039"/>
        <dbReference type="EC" id="1.5.1.2"/>
    </reaction>
</comment>
<evidence type="ECO:0000256" key="1">
    <source>
        <dbReference type="ARBA" id="ARBA00004496"/>
    </source>
</evidence>
<dbReference type="InterPro" id="IPR008927">
    <property type="entry name" value="6-PGluconate_DH-like_C_sf"/>
</dbReference>
<evidence type="ECO:0000256" key="13">
    <source>
        <dbReference type="PIRSR" id="PIRSR000193-1"/>
    </source>
</evidence>
<evidence type="ECO:0000256" key="5">
    <source>
        <dbReference type="ARBA" id="ARBA00021413"/>
    </source>
</evidence>
<keyword evidence="7 14" id="KW-0028">Amino-acid biosynthesis</keyword>
<keyword evidence="8 14" id="KW-0641">Proline biosynthesis</keyword>
<dbReference type="Gene3D" id="1.10.3730.10">
    <property type="entry name" value="ProC C-terminal domain-like"/>
    <property type="match status" value="1"/>
</dbReference>
<dbReference type="GO" id="GO:0005737">
    <property type="term" value="C:cytoplasm"/>
    <property type="evidence" value="ECO:0007669"/>
    <property type="project" value="UniProtKB-SubCell"/>
</dbReference>
<evidence type="ECO:0000259" key="16">
    <source>
        <dbReference type="Pfam" id="PF14748"/>
    </source>
</evidence>
<dbReference type="InterPro" id="IPR036291">
    <property type="entry name" value="NAD(P)-bd_dom_sf"/>
</dbReference>
<dbReference type="PANTHER" id="PTHR11645">
    <property type="entry name" value="PYRROLINE-5-CARBOXYLATE REDUCTASE"/>
    <property type="match status" value="1"/>
</dbReference>